<dbReference type="RefSeq" id="WP_102755124.1">
    <property type="nucleotide sequence ID" value="NZ_CP025791.1"/>
</dbReference>
<protein>
    <recommendedName>
        <fullName evidence="1">HTH marR-type domain-containing protein</fullName>
    </recommendedName>
</protein>
<dbReference type="InterPro" id="IPR036390">
    <property type="entry name" value="WH_DNA-bd_sf"/>
</dbReference>
<dbReference type="GO" id="GO:0003700">
    <property type="term" value="F:DNA-binding transcription factor activity"/>
    <property type="evidence" value="ECO:0007669"/>
    <property type="project" value="InterPro"/>
</dbReference>
<dbReference type="KEGG" id="fek:C1H87_06990"/>
<reference evidence="2 3" key="1">
    <citation type="submission" date="2018-01" db="EMBL/GenBank/DDBJ databases">
        <title>Complete genome sequence of Flavivirga eckloniae ECD14 isolated from seaweed Ecklonia cava.</title>
        <authorList>
            <person name="Lee J.H."/>
            <person name="Baik K.S."/>
            <person name="Seong C.N."/>
        </authorList>
    </citation>
    <scope>NUCLEOTIDE SEQUENCE [LARGE SCALE GENOMIC DNA]</scope>
    <source>
        <strain evidence="2 3">ECD14</strain>
    </source>
</reference>
<evidence type="ECO:0000313" key="2">
    <source>
        <dbReference type="EMBL" id="AUP78469.1"/>
    </source>
</evidence>
<keyword evidence="3" id="KW-1185">Reference proteome</keyword>
<accession>A0A2K9PN30</accession>
<name>A0A2K9PN30_9FLAO</name>
<dbReference type="Proteomes" id="UP000235826">
    <property type="component" value="Chromosome"/>
</dbReference>
<dbReference type="Gene3D" id="1.10.10.10">
    <property type="entry name" value="Winged helix-like DNA-binding domain superfamily/Winged helix DNA-binding domain"/>
    <property type="match status" value="1"/>
</dbReference>
<gene>
    <name evidence="2" type="ORF">C1H87_06990</name>
</gene>
<dbReference type="InterPro" id="IPR000835">
    <property type="entry name" value="HTH_MarR-typ"/>
</dbReference>
<dbReference type="EMBL" id="CP025791">
    <property type="protein sequence ID" value="AUP78469.1"/>
    <property type="molecule type" value="Genomic_DNA"/>
</dbReference>
<sequence>MTESQLSILFALKKLGKVEQGKIGETLILERSTVSRNVKLLEKIEVITKTSNYRPEIELTKKGQGLINTLTPIWEKLMDNFIEKLGENGLESIKYLEEKLR</sequence>
<evidence type="ECO:0000259" key="1">
    <source>
        <dbReference type="Pfam" id="PF01047"/>
    </source>
</evidence>
<dbReference type="SUPFAM" id="SSF46785">
    <property type="entry name" value="Winged helix' DNA-binding domain"/>
    <property type="match status" value="1"/>
</dbReference>
<organism evidence="2 3">
    <name type="scientific">Flavivirga eckloniae</name>
    <dbReference type="NCBI Taxonomy" id="1803846"/>
    <lineage>
        <taxon>Bacteria</taxon>
        <taxon>Pseudomonadati</taxon>
        <taxon>Bacteroidota</taxon>
        <taxon>Flavobacteriia</taxon>
        <taxon>Flavobacteriales</taxon>
        <taxon>Flavobacteriaceae</taxon>
        <taxon>Flavivirga</taxon>
    </lineage>
</organism>
<proteinExistence type="predicted"/>
<feature type="domain" description="HTH marR-type" evidence="1">
    <location>
        <begin position="1"/>
        <end position="52"/>
    </location>
</feature>
<dbReference type="Pfam" id="PF01047">
    <property type="entry name" value="MarR"/>
    <property type="match status" value="1"/>
</dbReference>
<dbReference type="AlphaFoldDB" id="A0A2K9PN30"/>
<evidence type="ECO:0000313" key="3">
    <source>
        <dbReference type="Proteomes" id="UP000235826"/>
    </source>
</evidence>
<dbReference type="OrthoDB" id="1446292at2"/>
<dbReference type="InterPro" id="IPR036388">
    <property type="entry name" value="WH-like_DNA-bd_sf"/>
</dbReference>